<gene>
    <name evidence="3" type="ORF">F7O84_07715</name>
</gene>
<accession>A0A7V7QJJ8</accession>
<evidence type="ECO:0000313" key="3">
    <source>
        <dbReference type="EMBL" id="KAB1437488.1"/>
    </source>
</evidence>
<evidence type="ECO:0000259" key="1">
    <source>
        <dbReference type="Pfam" id="PF03749"/>
    </source>
</evidence>
<protein>
    <submittedName>
        <fullName evidence="3">DNA/RNA nuclease SfsA</fullName>
    </submittedName>
</protein>
<dbReference type="Proteomes" id="UP000461768">
    <property type="component" value="Unassembled WGS sequence"/>
</dbReference>
<name>A0A7V7QJJ8_9FIRM</name>
<feature type="domain" description="Sugar fermentation stimulation protein C-terminal" evidence="1">
    <location>
        <begin position="91"/>
        <end position="232"/>
    </location>
</feature>
<dbReference type="Gene3D" id="2.40.50.580">
    <property type="match status" value="1"/>
</dbReference>
<dbReference type="Pfam" id="PF17746">
    <property type="entry name" value="SfsA_N"/>
    <property type="match status" value="1"/>
</dbReference>
<dbReference type="RefSeq" id="WP_151143896.1">
    <property type="nucleotide sequence ID" value="NZ_WAGX01000005.1"/>
</dbReference>
<dbReference type="AlphaFoldDB" id="A0A7V7QJJ8"/>
<evidence type="ECO:0000259" key="2">
    <source>
        <dbReference type="Pfam" id="PF17746"/>
    </source>
</evidence>
<dbReference type="Gene3D" id="3.40.1350.60">
    <property type="match status" value="1"/>
</dbReference>
<evidence type="ECO:0000313" key="4">
    <source>
        <dbReference type="Proteomes" id="UP000461768"/>
    </source>
</evidence>
<dbReference type="PANTHER" id="PTHR30545:SF2">
    <property type="entry name" value="SUGAR FERMENTATION STIMULATION PROTEIN A"/>
    <property type="match status" value="1"/>
</dbReference>
<reference evidence="3 4" key="2">
    <citation type="submission" date="2020-02" db="EMBL/GenBank/DDBJ databases">
        <title>Candidatus Galacturonibacter soehngenii shows hetero-acetogenic catabolism of galacturonic acid but lacks a canonical carbon monoxide dehydrogenase/acetyl-CoA synthase complex.</title>
        <authorList>
            <person name="Diender M."/>
            <person name="Stouten G.R."/>
            <person name="Petersen J.F."/>
            <person name="Nielsen P.H."/>
            <person name="Dueholm M.S."/>
            <person name="Pronk J.T."/>
            <person name="Van Loosdrecht M.C.M."/>
        </authorList>
    </citation>
    <scope>NUCLEOTIDE SEQUENCE [LARGE SCALE GENOMIC DNA]</scope>
    <source>
        <strain evidence="3">GalUA</strain>
    </source>
</reference>
<sequence>MKEYVFDKELKEAVIIKRNSQFTMDVLIDGREEKCHCPATTRIGDVDVAGLHCLVSVSDDPKRKLKYTVEAVSMDNPDEKDKKWVGINLILSNRIVEFLLSTHQLDNMVSDYDEVKREVFLGISKLDFLVGSTYLEVKTPLTTINVKYGDKVKTKKVTPFSSTDRMVKHVKELAGALKDHERAILLTVHQYEPTEIKPHLHSTNFEEVSSVMREAIGKGVECWNVDLKFSPKGVKLIGITNTTDDLLKY</sequence>
<dbReference type="GO" id="GO:0003677">
    <property type="term" value="F:DNA binding"/>
    <property type="evidence" value="ECO:0007669"/>
    <property type="project" value="InterPro"/>
</dbReference>
<dbReference type="EMBL" id="WAGX01000005">
    <property type="protein sequence ID" value="KAB1437488.1"/>
    <property type="molecule type" value="Genomic_DNA"/>
</dbReference>
<dbReference type="InterPro" id="IPR040452">
    <property type="entry name" value="SfsA_C"/>
</dbReference>
<reference evidence="3 4" key="1">
    <citation type="submission" date="2019-09" db="EMBL/GenBank/DDBJ databases">
        <authorList>
            <person name="Valk L.C."/>
        </authorList>
    </citation>
    <scope>NUCLEOTIDE SEQUENCE [LARGE SCALE GENOMIC DNA]</scope>
    <source>
        <strain evidence="3">GalUA</strain>
    </source>
</reference>
<dbReference type="OrthoDB" id="9802365at2"/>
<organism evidence="3 4">
    <name type="scientific">Candidatus Galacturonatibacter soehngenii</name>
    <dbReference type="NCBI Taxonomy" id="2307010"/>
    <lineage>
        <taxon>Bacteria</taxon>
        <taxon>Bacillati</taxon>
        <taxon>Bacillota</taxon>
        <taxon>Clostridia</taxon>
        <taxon>Lachnospirales</taxon>
        <taxon>Lachnospiraceae</taxon>
        <taxon>Candidatus Galacturonatibacter</taxon>
    </lineage>
</organism>
<dbReference type="InterPro" id="IPR005224">
    <property type="entry name" value="SfsA"/>
</dbReference>
<comment type="caution">
    <text evidence="3">The sequence shown here is derived from an EMBL/GenBank/DDBJ whole genome shotgun (WGS) entry which is preliminary data.</text>
</comment>
<dbReference type="InterPro" id="IPR041465">
    <property type="entry name" value="SfsA_N"/>
</dbReference>
<keyword evidence="4" id="KW-1185">Reference proteome</keyword>
<dbReference type="Pfam" id="PF03749">
    <property type="entry name" value="SfsA"/>
    <property type="match status" value="1"/>
</dbReference>
<feature type="domain" description="SfsA N-terminal OB" evidence="2">
    <location>
        <begin position="16"/>
        <end position="87"/>
    </location>
</feature>
<dbReference type="PANTHER" id="PTHR30545">
    <property type="entry name" value="SUGAR FERMENTATION STIMULATION PROTEIN A"/>
    <property type="match status" value="1"/>
</dbReference>
<proteinExistence type="predicted"/>